<evidence type="ECO:0000313" key="3">
    <source>
        <dbReference type="EMBL" id="SFL71976.1"/>
    </source>
</evidence>
<gene>
    <name evidence="3" type="ORF">SAMN05421863_100350</name>
</gene>
<dbReference type="InterPro" id="IPR059106">
    <property type="entry name" value="WHD_MalT"/>
</dbReference>
<name>A0A1I4K0T6_9PROT</name>
<evidence type="ECO:0000313" key="4">
    <source>
        <dbReference type="Proteomes" id="UP000183287"/>
    </source>
</evidence>
<dbReference type="InterPro" id="IPR016032">
    <property type="entry name" value="Sig_transdc_resp-reg_C-effctor"/>
</dbReference>
<dbReference type="AlphaFoldDB" id="A0A1I4K0T6"/>
<reference evidence="4" key="1">
    <citation type="submission" date="2016-10" db="EMBL/GenBank/DDBJ databases">
        <authorList>
            <person name="Varghese N."/>
            <person name="Submissions S."/>
        </authorList>
    </citation>
    <scope>NUCLEOTIDE SEQUENCE [LARGE SCALE GENOMIC DNA]</scope>
    <source>
        <strain evidence="4">Nm44</strain>
    </source>
</reference>
<dbReference type="Pfam" id="PF25873">
    <property type="entry name" value="WHD_MalT"/>
    <property type="match status" value="1"/>
</dbReference>
<dbReference type="InterPro" id="IPR056884">
    <property type="entry name" value="NPHP3-like_N"/>
</dbReference>
<dbReference type="Gene3D" id="1.25.40.10">
    <property type="entry name" value="Tetratricopeptide repeat domain"/>
    <property type="match status" value="2"/>
</dbReference>
<dbReference type="EMBL" id="FOUB01000003">
    <property type="protein sequence ID" value="SFL71976.1"/>
    <property type="molecule type" value="Genomic_DNA"/>
</dbReference>
<dbReference type="OrthoDB" id="134985at2"/>
<evidence type="ECO:0000259" key="2">
    <source>
        <dbReference type="SMART" id="SM01043"/>
    </source>
</evidence>
<dbReference type="PANTHER" id="PTHR35807">
    <property type="entry name" value="TRANSCRIPTIONAL REGULATOR REDD-RELATED"/>
    <property type="match status" value="1"/>
</dbReference>
<dbReference type="SUPFAM" id="SSF48452">
    <property type="entry name" value="TPR-like"/>
    <property type="match status" value="2"/>
</dbReference>
<sequence>MIIKRYPTKIIPPDYTRVFERTFLFELVKKRKTAKVIWVNGSPGAGKTVFVTSLLKKQHASFLWYRIDSSENDVADIFYFLALAAQKNHPRKKLNLPVFTSEYADDVENFARVFFRKLFASLTEESAIVLDNCHELEKYVVFPRLIQIVINQLPDGMQLICISRNRLHAVLKRLYTNYELLDISNAELEFNDQEGQAFLKWLDPHLNDLQIQQIQSKTHGWSAGMVLMAREFRIWGATEDFNAEENIFAYLSSEILFHLPKELHKFLVASALFTQLTAEMGMQLTGCSQTRSYLNELVYKNFMIKRIERPNPIYQFHPLLRDLLLSQADTVFTQAYWRKLQHKAAMILVKQDNTLEAMLLFQQLQDWSSLKELLLQQASQLINSGRHHTVIQWIQALPSKYLDMDAWLKYWYAIALKPVSPFLTEAHMEKCYQLFDINHDIKGIYSSWVAAVESIMISWDDFSRLKVWMNRFDEIRKHHHACPSIELKIKFYMAAINGLTIYDPHHPRLKTLIRICERLFLSTPMKTIKLLLGTQLAQYYIFNCQLTKLHTSAAFLELIVEDQAIPAMVRIMSTYLLANQRLFMADTIKALEYAQRGLQLSDLSGIRSFEAVLLATIVGCHINNGDLISAEIVLQRTIKYENAYQRISTVMHYSYAVWLAALAGKLHQAFEQSQKTLQLAKLVHFKIACVSLWSLEVQILAELSQWHKAEQTLSLLSAAAIDTNNKHNLIQYHIADAWLAYLQQNQLRTLAALKELLQILHTEEIVAFFGWRPKVLTSLCLLAIENGIEEEFAVHLLQKHRLLACPPTYLEKWPWPVRIYSFGSLIVEVEGKQIEHSGKSQKKILELLETLVILGGRKAPSIQLTDILWPDVDGDLARQSLETALHRLRKLLGKEAIILNSGLVSFNRNYCWLDLWAFEETVDKLEQAFSDEQPSEIIKLTDRLLKLYQGPFLKDFDSGLGILKQSQLLNKLFRALDLSISFHEKKGEYDRASLLLTKIVELSPLTEASYRRLMSHHIRQGQLDQALQTYHQCHRILFEGFKVRLSNEIHELAKQLKREKDHNSDSK</sequence>
<dbReference type="InterPro" id="IPR011990">
    <property type="entry name" value="TPR-like_helical_dom_sf"/>
</dbReference>
<dbReference type="InterPro" id="IPR027417">
    <property type="entry name" value="P-loop_NTPase"/>
</dbReference>
<dbReference type="InterPro" id="IPR005158">
    <property type="entry name" value="BTAD"/>
</dbReference>
<keyword evidence="4" id="KW-1185">Reference proteome</keyword>
<dbReference type="SMART" id="SM01043">
    <property type="entry name" value="BTAD"/>
    <property type="match status" value="1"/>
</dbReference>
<dbReference type="Pfam" id="PF03704">
    <property type="entry name" value="BTAD"/>
    <property type="match status" value="1"/>
</dbReference>
<feature type="domain" description="Bacterial transcriptional activator" evidence="2">
    <location>
        <begin position="913"/>
        <end position="1057"/>
    </location>
</feature>
<dbReference type="SUPFAM" id="SSF46894">
    <property type="entry name" value="C-terminal effector domain of the bipartite response regulators"/>
    <property type="match status" value="1"/>
</dbReference>
<dbReference type="Gene3D" id="3.40.50.300">
    <property type="entry name" value="P-loop containing nucleotide triphosphate hydrolases"/>
    <property type="match status" value="1"/>
</dbReference>
<protein>
    <submittedName>
        <fullName evidence="3">Transcriptional activator domain-containing protein</fullName>
    </submittedName>
</protein>
<dbReference type="GO" id="GO:0003677">
    <property type="term" value="F:DNA binding"/>
    <property type="evidence" value="ECO:0007669"/>
    <property type="project" value="InterPro"/>
</dbReference>
<dbReference type="GO" id="GO:0006355">
    <property type="term" value="P:regulation of DNA-templated transcription"/>
    <property type="evidence" value="ECO:0007669"/>
    <property type="project" value="InterPro"/>
</dbReference>
<organism evidence="3 4">
    <name type="scientific">Nitrosomonas communis</name>
    <dbReference type="NCBI Taxonomy" id="44574"/>
    <lineage>
        <taxon>Bacteria</taxon>
        <taxon>Pseudomonadati</taxon>
        <taxon>Pseudomonadota</taxon>
        <taxon>Betaproteobacteria</taxon>
        <taxon>Nitrosomonadales</taxon>
        <taxon>Nitrosomonadaceae</taxon>
        <taxon>Nitrosomonas</taxon>
    </lineage>
</organism>
<accession>A0A1I4K0T6</accession>
<dbReference type="Proteomes" id="UP000183287">
    <property type="component" value="Unassembled WGS sequence"/>
</dbReference>
<proteinExistence type="predicted"/>
<keyword evidence="1" id="KW-0677">Repeat</keyword>
<dbReference type="Gene3D" id="1.10.10.10">
    <property type="entry name" value="Winged helix-like DNA-binding domain superfamily/Winged helix DNA-binding domain"/>
    <property type="match status" value="1"/>
</dbReference>
<dbReference type="InterPro" id="IPR036388">
    <property type="entry name" value="WH-like_DNA-bd_sf"/>
</dbReference>
<evidence type="ECO:0000256" key="1">
    <source>
        <dbReference type="ARBA" id="ARBA00022737"/>
    </source>
</evidence>
<dbReference type="Pfam" id="PF24883">
    <property type="entry name" value="NPHP3_N"/>
    <property type="match status" value="1"/>
</dbReference>
<dbReference type="InterPro" id="IPR051677">
    <property type="entry name" value="AfsR-DnrI-RedD_regulator"/>
</dbReference>
<dbReference type="SUPFAM" id="SSF52540">
    <property type="entry name" value="P-loop containing nucleoside triphosphate hydrolases"/>
    <property type="match status" value="1"/>
</dbReference>